<dbReference type="SUPFAM" id="SSF52540">
    <property type="entry name" value="P-loop containing nucleoside triphosphate hydrolases"/>
    <property type="match status" value="2"/>
</dbReference>
<dbReference type="GO" id="GO:0016020">
    <property type="term" value="C:membrane"/>
    <property type="evidence" value="ECO:0007669"/>
    <property type="project" value="UniProtKB-SubCell"/>
</dbReference>
<dbReference type="Pfam" id="PF14510">
    <property type="entry name" value="ABC_trans_N"/>
    <property type="match status" value="1"/>
</dbReference>
<evidence type="ECO:0000256" key="1">
    <source>
        <dbReference type="ARBA" id="ARBA00004141"/>
    </source>
</evidence>
<dbReference type="PROSITE" id="PS50893">
    <property type="entry name" value="ABC_TRANSPORTER_2"/>
    <property type="match status" value="2"/>
</dbReference>
<dbReference type="InterPro" id="IPR003593">
    <property type="entry name" value="AAA+_ATPase"/>
</dbReference>
<feature type="transmembrane region" description="Helical" evidence="10">
    <location>
        <begin position="532"/>
        <end position="557"/>
    </location>
</feature>
<feature type="domain" description="ABC transporter" evidence="11">
    <location>
        <begin position="139"/>
        <end position="388"/>
    </location>
</feature>
<dbReference type="Pfam" id="PF01061">
    <property type="entry name" value="ABC2_membrane"/>
    <property type="match status" value="2"/>
</dbReference>
<evidence type="ECO:0000259" key="11">
    <source>
        <dbReference type="PROSITE" id="PS50893"/>
    </source>
</evidence>
<dbReference type="Pfam" id="PF00005">
    <property type="entry name" value="ABC_tran"/>
    <property type="match status" value="2"/>
</dbReference>
<feature type="transmembrane region" description="Helical" evidence="10">
    <location>
        <begin position="502"/>
        <end position="520"/>
    </location>
</feature>
<evidence type="ECO:0000256" key="3">
    <source>
        <dbReference type="ARBA" id="ARBA00022448"/>
    </source>
</evidence>
<evidence type="ECO:0000256" key="6">
    <source>
        <dbReference type="ARBA" id="ARBA00022741"/>
    </source>
</evidence>
<feature type="transmembrane region" description="Helical" evidence="10">
    <location>
        <begin position="1335"/>
        <end position="1353"/>
    </location>
</feature>
<dbReference type="InterPro" id="IPR005285">
    <property type="entry name" value="Drug-R_PDR/CDR"/>
</dbReference>
<dbReference type="PANTHER" id="PTHR19241">
    <property type="entry name" value="ATP-BINDING CASSETTE TRANSPORTER"/>
    <property type="match status" value="1"/>
</dbReference>
<comment type="subcellular location">
    <subcellularLocation>
        <location evidence="1">Membrane</location>
        <topology evidence="1">Multi-pass membrane protein</topology>
    </subcellularLocation>
</comment>
<name>A0A9P7B6Z4_MAUEX</name>
<keyword evidence="9 10" id="KW-0472">Membrane</keyword>
<dbReference type="CDD" id="cd03233">
    <property type="entry name" value="ABCG_PDR_domain1"/>
    <property type="match status" value="1"/>
</dbReference>
<comment type="caution">
    <text evidence="12">The sequence shown here is derived from an EMBL/GenBank/DDBJ whole genome shotgun (WGS) entry which is preliminary data.</text>
</comment>
<feature type="transmembrane region" description="Helical" evidence="10">
    <location>
        <begin position="1217"/>
        <end position="1236"/>
    </location>
</feature>
<gene>
    <name evidence="12" type="primary">PDR5_1</name>
    <name evidence="12" type="ORF">C6P45_001275</name>
</gene>
<protein>
    <submittedName>
        <fullName evidence="12">ATP-binding cassette multidrug transporter pdr5</fullName>
    </submittedName>
</protein>
<feature type="transmembrane region" description="Helical" evidence="10">
    <location>
        <begin position="613"/>
        <end position="632"/>
    </location>
</feature>
<dbReference type="Proteomes" id="UP000750334">
    <property type="component" value="Unassembled WGS sequence"/>
</dbReference>
<accession>A0A9P7B6Z4</accession>
<dbReference type="GO" id="GO:0140359">
    <property type="term" value="F:ABC-type transporter activity"/>
    <property type="evidence" value="ECO:0007669"/>
    <property type="project" value="InterPro"/>
</dbReference>
<dbReference type="InterPro" id="IPR010929">
    <property type="entry name" value="PDR_CDR_ABC"/>
</dbReference>
<dbReference type="InterPro" id="IPR003439">
    <property type="entry name" value="ABC_transporter-like_ATP-bd"/>
</dbReference>
<keyword evidence="13" id="KW-1185">Reference proteome</keyword>
<sequence length="1493" mass="169516">MDEDFKKFANFQMYNGVDSSTEETIKNLAKDISVNSGLKIENYTTSSSKEVESILSDLEGVDPTAKDLQDQRLNPSCDTFSSSLWVKNLAAIINNNPEYYKPYSLDCIWQNLSAYGETSGIESQANLINAPQKIINSVYRTVKPVKKEKSFTILKEMEGCINPGELLVVLGKPGSGCTTLLKSISNNTNGFKITKDTKLSYAGFTPREMKAHYGGEVIYNGEIDVHLPKLTVYQTLYTVARLKTPHNRIQGVDRDIFAKYLTDVTMATYGLSHTRDTIIGNDLIRGVSGGERKRVSIAETAICGAKLQCWDNATRGLDSAAALDFIRALRVNANTMGASSAVAIYHCSEGAYSLFDKVCILDQGYQLFFGPANDAKQYFEQMGYVCPDRQTTADFLTSVTSPEERVLNKDFLKKGIAIPQTPKEMNEYWRKSQAYSELTHEIQAKLSKNVEESRKVIKAAHLAKQSGKCRESSPYTVNYRLQIKYLLSREIWRITNYPTTNILMLLGNSAMALILGSMFYKIMKKDDTESFYFRGAAMFSATLFNAFSCLLEVFSLYESRPIIEKHKTYSLYHPSADAFASIISRVPVKIAIAICFNVVFYFLVHFKRDAGSFFFYFLINLVTVFSMSHMYRTFGSITRSLPEAMFPAAVLLLAMAMYTGFAIPRTQMLGWSTWIWYINPLAYLFESLMVNEFHGREFECSTFIPMGSMYANYTGNHRICAALGAIAGEDYVLGDDYIRNNYGYEHSHKWRGFGIGIGYSVFFLITYLIVCELNPGKTQKGEILIYPQHIIRRLRKQKESKGSTDYNSSDLEAGSSDSSITDITLLEDPKELEEESFNYTGLSTANNVFHWRNVCYDIETKNETKRILNNIDGWVKPGTLTALMGVSGAGKTTLLDCLAGRVTTGIISGDMFVNGSSRDSSFPRSIGYCQQQDLHLRTSTVRESLRFSAYLRQPKSVPIAEKNAYVEEVIRTLDMELYADAIVGSQGEGLNVEQRKRLTVGVELAAKPKLLIFLDEPTSGLDSQTAWSICQLMRKLADENQAILCTIHQPTAILMEKFDRLLLLEKGGKTVYFGELGSGCRTMIDYFERHGAPRCPRDANPAEWMLDIVRSPKNSELQEDYHDIWRNSIDYKLVQKELDKLSNASTGYSTNTDYEDDTEFATSLLYQTTIVGKRLMEQYWRSPQYLWSKFALTIINMLFIGFTFFRTSASLQGLQSQTLAIFMFTVIFNPLLQQYLPNYAQQRDLYEVRERPSRTFSWKAFIISQILIEVFWNFIAGTVAFVIFYYTIGFYRNASLANQLYERGVLFWLLCTAYFVFVGSMGILTMSAIEILENAAYIASLMFTMCLSFCGVFTTRKAMPRFWIFMYRVSPLTYLLEALLSVGVSNVPIKCNENEFLKLVPPTGQTCGDYLSPYLFVAQTGYLKDQLATDVCYLCELSHTNDYLKRVDVDYSQRWRNYGIFISYIVFNYCAGILLYYIFRVPKKNQTKIKPSK</sequence>
<dbReference type="NCBIfam" id="TIGR00956">
    <property type="entry name" value="3a01205"/>
    <property type="match status" value="1"/>
</dbReference>
<dbReference type="InterPro" id="IPR034001">
    <property type="entry name" value="ABCG_PDR_1"/>
</dbReference>
<dbReference type="GO" id="GO:1990961">
    <property type="term" value="P:xenobiotic detoxification by transmembrane export across the plasma membrane"/>
    <property type="evidence" value="ECO:0007669"/>
    <property type="project" value="InterPro"/>
</dbReference>
<dbReference type="InterPro" id="IPR017871">
    <property type="entry name" value="ABC_transporter-like_CS"/>
</dbReference>
<organism evidence="12 13">
    <name type="scientific">Maudiozyma exigua</name>
    <name type="common">Yeast</name>
    <name type="synonym">Kazachstania exigua</name>
    <dbReference type="NCBI Taxonomy" id="34358"/>
    <lineage>
        <taxon>Eukaryota</taxon>
        <taxon>Fungi</taxon>
        <taxon>Dikarya</taxon>
        <taxon>Ascomycota</taxon>
        <taxon>Saccharomycotina</taxon>
        <taxon>Saccharomycetes</taxon>
        <taxon>Saccharomycetales</taxon>
        <taxon>Saccharomycetaceae</taxon>
        <taxon>Maudiozyma</taxon>
    </lineage>
</organism>
<keyword evidence="4 10" id="KW-0812">Transmembrane</keyword>
<keyword evidence="3" id="KW-0813">Transport</keyword>
<keyword evidence="6" id="KW-0547">Nucleotide-binding</keyword>
<feature type="transmembrane region" description="Helical" evidence="10">
    <location>
        <begin position="1185"/>
        <end position="1205"/>
    </location>
</feature>
<feature type="transmembrane region" description="Helical" evidence="10">
    <location>
        <begin position="586"/>
        <end position="606"/>
    </location>
</feature>
<keyword evidence="5" id="KW-0677">Repeat</keyword>
<comment type="similarity">
    <text evidence="2">Belongs to the ABC transporter superfamily. ABCG family. PDR (TC 3.A.1.205) subfamily.</text>
</comment>
<evidence type="ECO:0000256" key="9">
    <source>
        <dbReference type="ARBA" id="ARBA00023136"/>
    </source>
</evidence>
<dbReference type="InterPro" id="IPR043926">
    <property type="entry name" value="ABCG_dom"/>
</dbReference>
<dbReference type="OrthoDB" id="245989at2759"/>
<keyword evidence="7 12" id="KW-0067">ATP-binding</keyword>
<dbReference type="EMBL" id="PUHR01000156">
    <property type="protein sequence ID" value="KAG0661750.1"/>
    <property type="molecule type" value="Genomic_DNA"/>
</dbReference>
<evidence type="ECO:0000256" key="8">
    <source>
        <dbReference type="ARBA" id="ARBA00022989"/>
    </source>
</evidence>
<dbReference type="FunFam" id="3.40.50.300:FF:000054">
    <property type="entry name" value="ABC multidrug transporter atrF"/>
    <property type="match status" value="1"/>
</dbReference>
<dbReference type="GO" id="GO:0005524">
    <property type="term" value="F:ATP binding"/>
    <property type="evidence" value="ECO:0007669"/>
    <property type="project" value="UniProtKB-KW"/>
</dbReference>
<dbReference type="PROSITE" id="PS00211">
    <property type="entry name" value="ABC_TRANSPORTER_1"/>
    <property type="match status" value="1"/>
</dbReference>
<evidence type="ECO:0000313" key="13">
    <source>
        <dbReference type="Proteomes" id="UP000750334"/>
    </source>
</evidence>
<feature type="domain" description="ABC transporter" evidence="11">
    <location>
        <begin position="849"/>
        <end position="1091"/>
    </location>
</feature>
<keyword evidence="8 10" id="KW-1133">Transmembrane helix</keyword>
<dbReference type="InterPro" id="IPR029481">
    <property type="entry name" value="ABC_trans_N"/>
</dbReference>
<evidence type="ECO:0000256" key="2">
    <source>
        <dbReference type="ARBA" id="ARBA00006012"/>
    </source>
</evidence>
<dbReference type="InterPro" id="IPR013525">
    <property type="entry name" value="ABC2_TM"/>
</dbReference>
<feature type="transmembrane region" description="Helical" evidence="10">
    <location>
        <begin position="644"/>
        <end position="663"/>
    </location>
</feature>
<dbReference type="CDD" id="cd03232">
    <property type="entry name" value="ABCG_PDR_domain2"/>
    <property type="match status" value="1"/>
</dbReference>
<dbReference type="GO" id="GO:0016887">
    <property type="term" value="F:ATP hydrolysis activity"/>
    <property type="evidence" value="ECO:0007669"/>
    <property type="project" value="InterPro"/>
</dbReference>
<feature type="transmembrane region" description="Helical" evidence="10">
    <location>
        <begin position="752"/>
        <end position="770"/>
    </location>
</feature>
<dbReference type="Pfam" id="PF06422">
    <property type="entry name" value="PDR_CDR"/>
    <property type="match status" value="1"/>
</dbReference>
<dbReference type="Pfam" id="PF19055">
    <property type="entry name" value="ABC2_membrane_7"/>
    <property type="match status" value="1"/>
</dbReference>
<feature type="transmembrane region" description="Helical" evidence="10">
    <location>
        <begin position="1306"/>
        <end position="1329"/>
    </location>
</feature>
<dbReference type="InterPro" id="IPR034003">
    <property type="entry name" value="ABCG_PDR_2"/>
</dbReference>
<dbReference type="SMART" id="SM00382">
    <property type="entry name" value="AAA"/>
    <property type="match status" value="2"/>
</dbReference>
<dbReference type="InterPro" id="IPR027417">
    <property type="entry name" value="P-loop_NTPase"/>
</dbReference>
<feature type="transmembrane region" description="Helical" evidence="10">
    <location>
        <begin position="1458"/>
        <end position="1479"/>
    </location>
</feature>
<evidence type="ECO:0000256" key="7">
    <source>
        <dbReference type="ARBA" id="ARBA00022840"/>
    </source>
</evidence>
<evidence type="ECO:0000313" key="12">
    <source>
        <dbReference type="EMBL" id="KAG0661750.1"/>
    </source>
</evidence>
<evidence type="ECO:0000256" key="4">
    <source>
        <dbReference type="ARBA" id="ARBA00022692"/>
    </source>
</evidence>
<evidence type="ECO:0000256" key="10">
    <source>
        <dbReference type="SAM" id="Phobius"/>
    </source>
</evidence>
<feature type="transmembrane region" description="Helical" evidence="10">
    <location>
        <begin position="1256"/>
        <end position="1286"/>
    </location>
</feature>
<dbReference type="Gene3D" id="3.40.50.300">
    <property type="entry name" value="P-loop containing nucleotide triphosphate hydrolases"/>
    <property type="match status" value="2"/>
</dbReference>
<proteinExistence type="inferred from homology"/>
<reference evidence="12 13" key="1">
    <citation type="submission" date="2020-11" db="EMBL/GenBank/DDBJ databases">
        <title>Kefir isolates.</title>
        <authorList>
            <person name="Marcisauskas S."/>
            <person name="Kim Y."/>
            <person name="Blasche S."/>
        </authorList>
    </citation>
    <scope>NUCLEOTIDE SEQUENCE [LARGE SCALE GENOMIC DNA]</scope>
    <source>
        <strain evidence="12 13">OG2</strain>
    </source>
</reference>
<evidence type="ECO:0000256" key="5">
    <source>
        <dbReference type="ARBA" id="ARBA00022737"/>
    </source>
</evidence>